<dbReference type="KEGG" id="sgm:GCM10017557_09570"/>
<protein>
    <submittedName>
        <fullName evidence="1">Uncharacterized protein</fullName>
    </submittedName>
</protein>
<dbReference type="EMBL" id="AP023440">
    <property type="protein sequence ID" value="BCL26098.1"/>
    <property type="molecule type" value="Genomic_DNA"/>
</dbReference>
<proteinExistence type="predicted"/>
<sequence length="55" mass="6077">MKHYGHVEKVRLLVVDDDPPLAGLVATVARYEAAELDGHAVLDRPRPSRTRQVTG</sequence>
<reference evidence="1 2" key="1">
    <citation type="journal article" date="2014" name="Int. J. Syst. Evol. Microbiol.">
        <title>Complete genome sequence of Corynebacterium casei LMG S-19264T (=DSM 44701T), isolated from a smear-ripened cheese.</title>
        <authorList>
            <consortium name="US DOE Joint Genome Institute (JGI-PGF)"/>
            <person name="Walter F."/>
            <person name="Albersmeier A."/>
            <person name="Kalinowski J."/>
            <person name="Ruckert C."/>
        </authorList>
    </citation>
    <scope>NUCLEOTIDE SEQUENCE [LARGE SCALE GENOMIC DNA]</scope>
    <source>
        <strain evidence="1 2">JCM 4677</strain>
    </source>
</reference>
<keyword evidence="2" id="KW-1185">Reference proteome</keyword>
<name>A0A7G1NS81_9ACTN</name>
<evidence type="ECO:0000313" key="1">
    <source>
        <dbReference type="EMBL" id="BCL26098.1"/>
    </source>
</evidence>
<accession>A0A7G1NS81</accession>
<dbReference type="Proteomes" id="UP000516444">
    <property type="component" value="Chromosome"/>
</dbReference>
<gene>
    <name evidence="1" type="ORF">GCM10017557_09570</name>
</gene>
<organism evidence="1 2">
    <name type="scientific">Streptomyces aurantiacus</name>
    <dbReference type="NCBI Taxonomy" id="47760"/>
    <lineage>
        <taxon>Bacteria</taxon>
        <taxon>Bacillati</taxon>
        <taxon>Actinomycetota</taxon>
        <taxon>Actinomycetes</taxon>
        <taxon>Kitasatosporales</taxon>
        <taxon>Streptomycetaceae</taxon>
        <taxon>Streptomyces</taxon>
        <taxon>Streptomyces aurantiacus group</taxon>
    </lineage>
</organism>
<dbReference type="AlphaFoldDB" id="A0A7G1NS81"/>
<evidence type="ECO:0000313" key="2">
    <source>
        <dbReference type="Proteomes" id="UP000516444"/>
    </source>
</evidence>